<proteinExistence type="inferred from homology"/>
<dbReference type="EMBL" id="FUEZ01000004">
    <property type="protein sequence ID" value="SPM41102.1"/>
    <property type="molecule type" value="Genomic_DNA"/>
</dbReference>
<reference evidence="3 4" key="1">
    <citation type="submission" date="2017-01" db="EMBL/GenBank/DDBJ databases">
        <authorList>
            <consortium name="Urmite Genomes"/>
        </authorList>
    </citation>
    <scope>NUCLEOTIDE SEQUENCE [LARGE SCALE GENOMIC DNA]</scope>
    <source>
        <strain evidence="3 4">AB215</strain>
    </source>
</reference>
<keyword evidence="4" id="KW-1185">Reference proteome</keyword>
<accession>A0A2U3PBI8</accession>
<dbReference type="CDD" id="cd00438">
    <property type="entry name" value="cupin_RmlC"/>
    <property type="match status" value="1"/>
</dbReference>
<dbReference type="AlphaFoldDB" id="A0A2U3PBI8"/>
<comment type="similarity">
    <text evidence="1">Belongs to the dTDP-4-dehydrorhamnose 3,5-epimerase family.</text>
</comment>
<dbReference type="GO" id="GO:0005829">
    <property type="term" value="C:cytosol"/>
    <property type="evidence" value="ECO:0007669"/>
    <property type="project" value="TreeGrafter"/>
</dbReference>
<dbReference type="PANTHER" id="PTHR21047">
    <property type="entry name" value="DTDP-6-DEOXY-D-GLUCOSE-3,5 EPIMERASE"/>
    <property type="match status" value="1"/>
</dbReference>
<protein>
    <submittedName>
        <fullName evidence="3">dTDP-4-dehydrorhamnose 3,5-epimerase or related enzyme</fullName>
    </submittedName>
</protein>
<feature type="active site" description="Proton donor" evidence="2">
    <location>
        <position position="132"/>
    </location>
</feature>
<dbReference type="STRING" id="1841861.GCA_900157365_01624"/>
<dbReference type="InterPro" id="IPR014710">
    <property type="entry name" value="RmlC-like_jellyroll"/>
</dbReference>
<evidence type="ECO:0000256" key="2">
    <source>
        <dbReference type="PIRSR" id="PIRSR600888-1"/>
    </source>
</evidence>
<evidence type="ECO:0000256" key="1">
    <source>
        <dbReference type="ARBA" id="ARBA00010154"/>
    </source>
</evidence>
<dbReference type="Gene3D" id="2.60.120.10">
    <property type="entry name" value="Jelly Rolls"/>
    <property type="match status" value="1"/>
</dbReference>
<dbReference type="InterPro" id="IPR011051">
    <property type="entry name" value="RmlC_Cupin_sf"/>
</dbReference>
<dbReference type="SUPFAM" id="SSF51182">
    <property type="entry name" value="RmlC-like cupins"/>
    <property type="match status" value="1"/>
</dbReference>
<dbReference type="GO" id="GO:0000271">
    <property type="term" value="P:polysaccharide biosynthetic process"/>
    <property type="evidence" value="ECO:0007669"/>
    <property type="project" value="TreeGrafter"/>
</dbReference>
<feature type="non-terminal residue" evidence="3">
    <location>
        <position position="1"/>
    </location>
</feature>
<name>A0A2U3PBI8_9MYCO</name>
<sequence>VKYTPTTVAGVTMIDIEPDRDHRGFVSQSFCTNEFSKYGLAFDVSQTSVCFNYTRGTMRGLHRQPAPHVGSTLVRCTRGAIAAVAVDVRSGSQAYGSHVMVELSADNRRALFLPAHVAHGFQTLVGDTEVMYQVGGPREPAGEQGYRWNEPEFGIEWPLPVTVISEQDASWPYLKGRQLALTGAVDAVSPRGVLMPECQP</sequence>
<dbReference type="PANTHER" id="PTHR21047:SF2">
    <property type="entry name" value="THYMIDINE DIPHOSPHO-4-KETO-RHAMNOSE 3,5-EPIMERASE"/>
    <property type="match status" value="1"/>
</dbReference>
<dbReference type="GO" id="GO:0019305">
    <property type="term" value="P:dTDP-rhamnose biosynthetic process"/>
    <property type="evidence" value="ECO:0007669"/>
    <property type="project" value="TreeGrafter"/>
</dbReference>
<organism evidence="3 4">
    <name type="scientific">Mycobacterium numidiamassiliense</name>
    <dbReference type="NCBI Taxonomy" id="1841861"/>
    <lineage>
        <taxon>Bacteria</taxon>
        <taxon>Bacillati</taxon>
        <taxon>Actinomycetota</taxon>
        <taxon>Actinomycetes</taxon>
        <taxon>Mycobacteriales</taxon>
        <taxon>Mycobacteriaceae</taxon>
        <taxon>Mycobacterium</taxon>
    </lineage>
</organism>
<dbReference type="GO" id="GO:0008830">
    <property type="term" value="F:dTDP-4-dehydrorhamnose 3,5-epimerase activity"/>
    <property type="evidence" value="ECO:0007669"/>
    <property type="project" value="InterPro"/>
</dbReference>
<feature type="active site" description="Proton acceptor" evidence="2">
    <location>
        <position position="62"/>
    </location>
</feature>
<gene>
    <name evidence="3" type="ORF">MNAB215_3305</name>
</gene>
<evidence type="ECO:0000313" key="4">
    <source>
        <dbReference type="Proteomes" id="UP000240424"/>
    </source>
</evidence>
<dbReference type="Pfam" id="PF00908">
    <property type="entry name" value="dTDP_sugar_isom"/>
    <property type="match status" value="1"/>
</dbReference>
<dbReference type="InterPro" id="IPR000888">
    <property type="entry name" value="RmlC-like"/>
</dbReference>
<evidence type="ECO:0000313" key="3">
    <source>
        <dbReference type="EMBL" id="SPM41102.1"/>
    </source>
</evidence>
<dbReference type="Proteomes" id="UP000240424">
    <property type="component" value="Unassembled WGS sequence"/>
</dbReference>